<dbReference type="SMART" id="SM00135">
    <property type="entry name" value="LY"/>
    <property type="match status" value="3"/>
</dbReference>
<dbReference type="InterPro" id="IPR050778">
    <property type="entry name" value="Cueball_EGF_LRP_Nidogen"/>
</dbReference>
<accession>A0A2G5PB11</accession>
<evidence type="ECO:0000313" key="1">
    <source>
        <dbReference type="EMBL" id="PIB75559.1"/>
    </source>
</evidence>
<protein>
    <recommendedName>
        <fullName evidence="3">3-hydroxyacyl-CoA dehydrogenase</fullName>
    </recommendedName>
</protein>
<name>A0A2G5PB11_9MYCO</name>
<gene>
    <name evidence="1" type="ORF">CQY22_009070</name>
</gene>
<proteinExistence type="predicted"/>
<dbReference type="InterPro" id="IPR000033">
    <property type="entry name" value="LDLR_classB_rpt"/>
</dbReference>
<dbReference type="Proteomes" id="UP000230551">
    <property type="component" value="Unassembled WGS sequence"/>
</dbReference>
<dbReference type="STRING" id="85968.GCA_900073015_01233"/>
<dbReference type="AlphaFoldDB" id="A0A2G5PB11"/>
<dbReference type="EMBL" id="PDCN02000009">
    <property type="protein sequence ID" value="PIB75559.1"/>
    <property type="molecule type" value="Genomic_DNA"/>
</dbReference>
<dbReference type="RefSeq" id="WP_090587490.1">
    <property type="nucleotide sequence ID" value="NZ_CP104302.1"/>
</dbReference>
<reference evidence="1 2" key="1">
    <citation type="journal article" date="2017" name="Infect. Genet. Evol.">
        <title>The new phylogeny of the genus Mycobacterium: The old and the news.</title>
        <authorList>
            <person name="Tortoli E."/>
            <person name="Fedrizzi T."/>
            <person name="Meehan C.J."/>
            <person name="Trovato A."/>
            <person name="Grottola A."/>
            <person name="Giacobazzi E."/>
            <person name="Serpini G.F."/>
            <person name="Tagliazucchi S."/>
            <person name="Fabio A."/>
            <person name="Bettua C."/>
            <person name="Bertorelli R."/>
            <person name="Frascaro F."/>
            <person name="De Sanctis V."/>
            <person name="Pecorari M."/>
            <person name="Jousson O."/>
            <person name="Segata N."/>
            <person name="Cirillo D.M."/>
        </authorList>
    </citation>
    <scope>NUCLEOTIDE SEQUENCE [LARGE SCALE GENOMIC DNA]</scope>
    <source>
        <strain evidence="1 2">CIP1034565</strain>
    </source>
</reference>
<dbReference type="PANTHER" id="PTHR46513">
    <property type="entry name" value="VITELLOGENIN RECEPTOR-LIKE PROTEIN-RELATED-RELATED"/>
    <property type="match status" value="1"/>
</dbReference>
<dbReference type="SUPFAM" id="SSF63825">
    <property type="entry name" value="YWTD domain"/>
    <property type="match status" value="2"/>
</dbReference>
<dbReference type="InterPro" id="IPR011042">
    <property type="entry name" value="6-blade_b-propeller_TolB-like"/>
</dbReference>
<evidence type="ECO:0000313" key="2">
    <source>
        <dbReference type="Proteomes" id="UP000230551"/>
    </source>
</evidence>
<organism evidence="1 2">
    <name type="scientific">Mycolicibacterium brumae</name>
    <dbReference type="NCBI Taxonomy" id="85968"/>
    <lineage>
        <taxon>Bacteria</taxon>
        <taxon>Bacillati</taxon>
        <taxon>Actinomycetota</taxon>
        <taxon>Actinomycetes</taxon>
        <taxon>Mycobacteriales</taxon>
        <taxon>Mycobacteriaceae</taxon>
        <taxon>Mycolicibacterium</taxon>
    </lineage>
</organism>
<sequence>MTELVALHLARKQILAAPTDGSPERVLVDGVDQCPDGVVVDRAAGHIYWTNMGAPDGPPAPGAEPTFLAANGSIERVDLDGSNRRTIVPAGGFTTGKQLTADFAAGKLYWCDREGMAVRRCNLDGSELEAVVVTGSGPDDAADARNHCVGIAVDTARGLLYWTQKGAPNAGQGRIFRCPIEIPDGQDAARRADVELLWDQLPEPIDLELLGDDLLWTDRGDPPAGNTLNRGVVQPVPGSHRVISGDYQEAIGLASADGERWYVSSLYSGRIREVNLTSGAERTVATLGGGVTGIAVLS</sequence>
<dbReference type="OrthoDB" id="111868at2"/>
<comment type="caution">
    <text evidence="1">The sequence shown here is derived from an EMBL/GenBank/DDBJ whole genome shotgun (WGS) entry which is preliminary data.</text>
</comment>
<keyword evidence="2" id="KW-1185">Reference proteome</keyword>
<evidence type="ECO:0008006" key="3">
    <source>
        <dbReference type="Google" id="ProtNLM"/>
    </source>
</evidence>
<dbReference type="Gene3D" id="2.120.10.30">
    <property type="entry name" value="TolB, C-terminal domain"/>
    <property type="match status" value="2"/>
</dbReference>